<reference evidence="1" key="1">
    <citation type="submission" date="2014-11" db="EMBL/GenBank/DDBJ databases">
        <authorList>
            <person name="Amaro Gonzalez C."/>
        </authorList>
    </citation>
    <scope>NUCLEOTIDE SEQUENCE</scope>
</reference>
<reference evidence="1" key="2">
    <citation type="journal article" date="2015" name="Fish Shellfish Immunol.">
        <title>Early steps in the European eel (Anguilla anguilla)-Vibrio vulnificus interaction in the gills: Role of the RtxA13 toxin.</title>
        <authorList>
            <person name="Callol A."/>
            <person name="Pajuelo D."/>
            <person name="Ebbesson L."/>
            <person name="Teles M."/>
            <person name="MacKenzie S."/>
            <person name="Amaro C."/>
        </authorList>
    </citation>
    <scope>NUCLEOTIDE SEQUENCE</scope>
</reference>
<name>A0A0E9RJX3_ANGAN</name>
<accession>A0A0E9RJX3</accession>
<organism evidence="1">
    <name type="scientific">Anguilla anguilla</name>
    <name type="common">European freshwater eel</name>
    <name type="synonym">Muraena anguilla</name>
    <dbReference type="NCBI Taxonomy" id="7936"/>
    <lineage>
        <taxon>Eukaryota</taxon>
        <taxon>Metazoa</taxon>
        <taxon>Chordata</taxon>
        <taxon>Craniata</taxon>
        <taxon>Vertebrata</taxon>
        <taxon>Euteleostomi</taxon>
        <taxon>Actinopterygii</taxon>
        <taxon>Neopterygii</taxon>
        <taxon>Teleostei</taxon>
        <taxon>Anguilliformes</taxon>
        <taxon>Anguillidae</taxon>
        <taxon>Anguilla</taxon>
    </lineage>
</organism>
<evidence type="ECO:0000313" key="1">
    <source>
        <dbReference type="EMBL" id="JAH28648.1"/>
    </source>
</evidence>
<sequence>MFAGIGARLEVGRPSGSFWWPSFPPFPTFKNSRNYAWYYHVLTQCPLHIHVM</sequence>
<proteinExistence type="predicted"/>
<protein>
    <submittedName>
        <fullName evidence="1">Uncharacterized protein</fullName>
    </submittedName>
</protein>
<dbReference type="EMBL" id="GBXM01079929">
    <property type="protein sequence ID" value="JAH28648.1"/>
    <property type="molecule type" value="Transcribed_RNA"/>
</dbReference>
<dbReference type="AlphaFoldDB" id="A0A0E9RJX3"/>